<dbReference type="Proteomes" id="UP001550628">
    <property type="component" value="Unassembled WGS sequence"/>
</dbReference>
<dbReference type="SUPFAM" id="SSF159894">
    <property type="entry name" value="YgaC/TfoX-N like"/>
    <property type="match status" value="1"/>
</dbReference>
<reference evidence="3 4" key="1">
    <citation type="submission" date="2024-06" db="EMBL/GenBank/DDBJ databases">
        <title>The Natural Products Discovery Center: Release of the First 8490 Sequenced Strains for Exploring Actinobacteria Biosynthetic Diversity.</title>
        <authorList>
            <person name="Kalkreuter E."/>
            <person name="Kautsar S.A."/>
            <person name="Yang D."/>
            <person name="Bader C.D."/>
            <person name="Teijaro C.N."/>
            <person name="Fluegel L."/>
            <person name="Davis C.M."/>
            <person name="Simpson J.R."/>
            <person name="Lauterbach L."/>
            <person name="Steele A.D."/>
            <person name="Gui C."/>
            <person name="Meng S."/>
            <person name="Li G."/>
            <person name="Viehrig K."/>
            <person name="Ye F."/>
            <person name="Su P."/>
            <person name="Kiefer A.F."/>
            <person name="Nichols A."/>
            <person name="Cepeda A.J."/>
            <person name="Yan W."/>
            <person name="Fan B."/>
            <person name="Jiang Y."/>
            <person name="Adhikari A."/>
            <person name="Zheng C.-J."/>
            <person name="Schuster L."/>
            <person name="Cowan T.M."/>
            <person name="Smanski M.J."/>
            <person name="Chevrette M.G."/>
            <person name="De Carvalho L.P.S."/>
            <person name="Shen B."/>
        </authorList>
    </citation>
    <scope>NUCLEOTIDE SEQUENCE [LARGE SCALE GENOMIC DNA]</scope>
    <source>
        <strain evidence="3 4">NPDC019708</strain>
    </source>
</reference>
<feature type="region of interest" description="Disordered" evidence="1">
    <location>
        <begin position="104"/>
        <end position="125"/>
    </location>
</feature>
<dbReference type="EMBL" id="JBEYBF010000057">
    <property type="protein sequence ID" value="MEU1957204.1"/>
    <property type="molecule type" value="Genomic_DNA"/>
</dbReference>
<dbReference type="GeneID" id="96245097"/>
<organism evidence="3 4">
    <name type="scientific">Nocardia rhamnosiphila</name>
    <dbReference type="NCBI Taxonomy" id="426716"/>
    <lineage>
        <taxon>Bacteria</taxon>
        <taxon>Bacillati</taxon>
        <taxon>Actinomycetota</taxon>
        <taxon>Actinomycetes</taxon>
        <taxon>Mycobacteriales</taxon>
        <taxon>Nocardiaceae</taxon>
        <taxon>Nocardia</taxon>
    </lineage>
</organism>
<dbReference type="InterPro" id="IPR007076">
    <property type="entry name" value="TfoX_N"/>
</dbReference>
<feature type="compositionally biased region" description="Basic residues" evidence="1">
    <location>
        <begin position="116"/>
        <end position="125"/>
    </location>
</feature>
<feature type="domain" description="TfoX N-terminal" evidence="2">
    <location>
        <begin position="19"/>
        <end position="104"/>
    </location>
</feature>
<dbReference type="Pfam" id="PF04993">
    <property type="entry name" value="TfoX_N"/>
    <property type="match status" value="1"/>
</dbReference>
<name>A0ABV2X218_9NOCA</name>
<protein>
    <submittedName>
        <fullName evidence="3">TfoX/Sxy family protein</fullName>
    </submittedName>
</protein>
<dbReference type="RefSeq" id="WP_030523378.1">
    <property type="nucleotide sequence ID" value="NZ_JBEXYG010000028.1"/>
</dbReference>
<proteinExistence type="predicted"/>
<accession>A0ABV2X218</accession>
<evidence type="ECO:0000256" key="1">
    <source>
        <dbReference type="SAM" id="MobiDB-lite"/>
    </source>
</evidence>
<keyword evidence="4" id="KW-1185">Reference proteome</keyword>
<gene>
    <name evidence="3" type="ORF">ABZ510_35795</name>
</gene>
<evidence type="ECO:0000259" key="2">
    <source>
        <dbReference type="Pfam" id="PF04993"/>
    </source>
</evidence>
<sequence>MAYDEELAERVRAVVEAGADVSERRMFGGLAFLIGGHMGVAVSREGGLMVRMEPAAAAALVDDVSVTPMVMQGRELDGWLRVTAAAIRDDRDLTTWVERGVRFAGALPPKTPKPPAPRRKNARLR</sequence>
<comment type="caution">
    <text evidence="3">The sequence shown here is derived from an EMBL/GenBank/DDBJ whole genome shotgun (WGS) entry which is preliminary data.</text>
</comment>
<dbReference type="Gene3D" id="3.30.1460.30">
    <property type="entry name" value="YgaC/TfoX-N like chaperone"/>
    <property type="match status" value="1"/>
</dbReference>
<evidence type="ECO:0000313" key="3">
    <source>
        <dbReference type="EMBL" id="MEU1957204.1"/>
    </source>
</evidence>
<evidence type="ECO:0000313" key="4">
    <source>
        <dbReference type="Proteomes" id="UP001550628"/>
    </source>
</evidence>